<dbReference type="Gene3D" id="2.40.160.50">
    <property type="entry name" value="membrane protein fhac: a member of the omp85/tpsb transporter family"/>
    <property type="match status" value="1"/>
</dbReference>
<evidence type="ECO:0000256" key="9">
    <source>
        <dbReference type="SAM" id="MobiDB-lite"/>
    </source>
</evidence>
<evidence type="ECO:0000256" key="5">
    <source>
        <dbReference type="ARBA" id="ARBA00022692"/>
    </source>
</evidence>
<evidence type="ECO:0000256" key="7">
    <source>
        <dbReference type="ARBA" id="ARBA00023136"/>
    </source>
</evidence>
<feature type="compositionally biased region" description="Pro residues" evidence="9">
    <location>
        <begin position="39"/>
        <end position="62"/>
    </location>
</feature>
<keyword evidence="3" id="KW-0813">Transport</keyword>
<keyword evidence="5" id="KW-0812">Transmembrane</keyword>
<dbReference type="EMBL" id="JAYGHT010000008">
    <property type="protein sequence ID" value="MEA5518273.1"/>
    <property type="molecule type" value="Genomic_DNA"/>
</dbReference>
<dbReference type="PROSITE" id="PS51779">
    <property type="entry name" value="POTRA"/>
    <property type="match status" value="1"/>
</dbReference>
<reference evidence="11 12" key="1">
    <citation type="submission" date="2023-12" db="EMBL/GenBank/DDBJ databases">
        <title>Baltic Sea Cyanobacteria.</title>
        <authorList>
            <person name="Delbaje E."/>
            <person name="Fewer D.P."/>
            <person name="Shishido T.K."/>
        </authorList>
    </citation>
    <scope>NUCLEOTIDE SEQUENCE [LARGE SCALE GENOMIC DNA]</scope>
    <source>
        <strain evidence="11 12">CCNP 1315</strain>
    </source>
</reference>
<dbReference type="InterPro" id="IPR051544">
    <property type="entry name" value="TPS_OM_transporter"/>
</dbReference>
<evidence type="ECO:0000259" key="10">
    <source>
        <dbReference type="PROSITE" id="PS51779"/>
    </source>
</evidence>
<dbReference type="InterPro" id="IPR013686">
    <property type="entry name" value="Polypept-transport_assoc_ShlB"/>
</dbReference>
<keyword evidence="4" id="KW-1134">Transmembrane beta strand</keyword>
<evidence type="ECO:0000313" key="12">
    <source>
        <dbReference type="Proteomes" id="UP001301728"/>
    </source>
</evidence>
<dbReference type="Proteomes" id="UP001301728">
    <property type="component" value="Unassembled WGS sequence"/>
</dbReference>
<proteinExistence type="inferred from homology"/>
<dbReference type="Pfam" id="PF08479">
    <property type="entry name" value="POTRA_2"/>
    <property type="match status" value="1"/>
</dbReference>
<name>A0ABU5TTP8_9CYAN</name>
<evidence type="ECO:0000256" key="4">
    <source>
        <dbReference type="ARBA" id="ARBA00022452"/>
    </source>
</evidence>
<evidence type="ECO:0000256" key="2">
    <source>
        <dbReference type="ARBA" id="ARBA00009055"/>
    </source>
</evidence>
<comment type="subcellular location">
    <subcellularLocation>
        <location evidence="1">Cell outer membrane</location>
    </subcellularLocation>
</comment>
<comment type="caution">
    <text evidence="11">The sequence shown here is derived from an EMBL/GenBank/DDBJ whole genome shotgun (WGS) entry which is preliminary data.</text>
</comment>
<gene>
    <name evidence="11" type="ORF">VB854_04855</name>
</gene>
<keyword evidence="6" id="KW-0653">Protein transport</keyword>
<keyword evidence="8" id="KW-0998">Cell outer membrane</keyword>
<dbReference type="PANTHER" id="PTHR34597:SF3">
    <property type="entry name" value="OUTER MEMBRANE TRANSPORTER CDIB"/>
    <property type="match status" value="1"/>
</dbReference>
<feature type="domain" description="POTRA" evidence="10">
    <location>
        <begin position="67"/>
        <end position="142"/>
    </location>
</feature>
<dbReference type="Gene3D" id="3.10.20.310">
    <property type="entry name" value="membrane protein fhac"/>
    <property type="match status" value="1"/>
</dbReference>
<keyword evidence="7" id="KW-0472">Membrane</keyword>
<accession>A0ABU5TTP8</accession>
<evidence type="ECO:0000256" key="1">
    <source>
        <dbReference type="ARBA" id="ARBA00004442"/>
    </source>
</evidence>
<comment type="similarity">
    <text evidence="2">Belongs to the TPS (TC 1.B.20) family.</text>
</comment>
<dbReference type="RefSeq" id="WP_323273590.1">
    <property type="nucleotide sequence ID" value="NZ_JAYGHT010000008.1"/>
</dbReference>
<dbReference type="InterPro" id="IPR034746">
    <property type="entry name" value="POTRA"/>
</dbReference>
<feature type="region of interest" description="Disordered" evidence="9">
    <location>
        <begin position="21"/>
        <end position="63"/>
    </location>
</feature>
<organism evidence="11 12">
    <name type="scientific">Limnoraphis robusta CCNP1315</name>
    <dbReference type="NCBI Taxonomy" id="3110306"/>
    <lineage>
        <taxon>Bacteria</taxon>
        <taxon>Bacillati</taxon>
        <taxon>Cyanobacteriota</taxon>
        <taxon>Cyanophyceae</taxon>
        <taxon>Oscillatoriophycideae</taxon>
        <taxon>Oscillatoriales</taxon>
        <taxon>Sirenicapillariaceae</taxon>
        <taxon>Limnoraphis</taxon>
    </lineage>
</organism>
<sequence length="558" mass="62298">MSLSVASPLIAQSLPLAQNYYPQPVPPDATIDEPTFPQTLPPPEELLPTPTPTSPLTEPPPNTSETLIIKRFTFEGNTAFTDEELAALTQDFLNIPITFAELLQARSAITNFYISQGFITSGAFIPPQTLQEGTVIIQIVEGEISELNVTGTGRLNSNYVRSRLQRAITKPLNQNRLLQALQLLQLNPVIETISAELSAGIRPGESILNVEFTTSDTFNISLISDNSRPPSVGTFRRGVEVSEANLFGQGDRLDVFYSNTDGSNIVDISYDFPINSRNGTVGFYFNNTDSQVIEKPFEDLDIEANSSTYELRYRQPIIQTPQQELTLGLALARRETDTSILGVGFPLSRGAENDGETRLSIIRFYQEYVNRDAKQVLAARSQFSLGVGALDATINNNDEPDSRYLAWRGQAQWLRLLAPDTVLLIRSDIQLSNQELIPLEQVGLGGFETVRGYRQDLLLRDNAVFASVELRYPVLRTSNGEGVLQLTPFADMGRAWNSNPELDVDPRTLFSIGLGLRWQYRDRMTLRFDWGIPLTDVDSQQRSLQENGIYFSIDWSLF</sequence>
<dbReference type="PANTHER" id="PTHR34597">
    <property type="entry name" value="SLR1661 PROTEIN"/>
    <property type="match status" value="1"/>
</dbReference>
<dbReference type="Pfam" id="PF03865">
    <property type="entry name" value="ShlB"/>
    <property type="match status" value="1"/>
</dbReference>
<evidence type="ECO:0000313" key="11">
    <source>
        <dbReference type="EMBL" id="MEA5518273.1"/>
    </source>
</evidence>
<dbReference type="InterPro" id="IPR005565">
    <property type="entry name" value="Hemolysn_activator_HlyB_C"/>
</dbReference>
<evidence type="ECO:0000256" key="3">
    <source>
        <dbReference type="ARBA" id="ARBA00022448"/>
    </source>
</evidence>
<protein>
    <submittedName>
        <fullName evidence="11">ShlB/FhaC/HecB family hemolysin secretion/activation protein</fullName>
    </submittedName>
</protein>
<keyword evidence="12" id="KW-1185">Reference proteome</keyword>
<evidence type="ECO:0000256" key="6">
    <source>
        <dbReference type="ARBA" id="ARBA00022927"/>
    </source>
</evidence>
<evidence type="ECO:0000256" key="8">
    <source>
        <dbReference type="ARBA" id="ARBA00023237"/>
    </source>
</evidence>